<dbReference type="InterPro" id="IPR011006">
    <property type="entry name" value="CheY-like_superfamily"/>
</dbReference>
<gene>
    <name evidence="4" type="ORF">ROR02_24730</name>
</gene>
<accession>A0A512HA74</accession>
<dbReference type="SUPFAM" id="SSF52172">
    <property type="entry name" value="CheY-like"/>
    <property type="match status" value="1"/>
</dbReference>
<name>A0A512HA74_9PROT</name>
<evidence type="ECO:0000313" key="5">
    <source>
        <dbReference type="Proteomes" id="UP000321567"/>
    </source>
</evidence>
<dbReference type="EMBL" id="BJZO01000072">
    <property type="protein sequence ID" value="GEO82342.1"/>
    <property type="molecule type" value="Genomic_DNA"/>
</dbReference>
<dbReference type="Pfam" id="PF00072">
    <property type="entry name" value="Response_reg"/>
    <property type="match status" value="1"/>
</dbReference>
<organism evidence="4 5">
    <name type="scientific">Pararhodospirillum oryzae</name>
    <dbReference type="NCBI Taxonomy" id="478448"/>
    <lineage>
        <taxon>Bacteria</taxon>
        <taxon>Pseudomonadati</taxon>
        <taxon>Pseudomonadota</taxon>
        <taxon>Alphaproteobacteria</taxon>
        <taxon>Rhodospirillales</taxon>
        <taxon>Rhodospirillaceae</taxon>
        <taxon>Pararhodospirillum</taxon>
    </lineage>
</organism>
<feature type="modified residue" description="4-aspartylphosphate" evidence="2">
    <location>
        <position position="60"/>
    </location>
</feature>
<evidence type="ECO:0000313" key="4">
    <source>
        <dbReference type="EMBL" id="GEO82342.1"/>
    </source>
</evidence>
<dbReference type="SMART" id="SM00448">
    <property type="entry name" value="REC"/>
    <property type="match status" value="1"/>
</dbReference>
<protein>
    <recommendedName>
        <fullName evidence="3">Response regulatory domain-containing protein</fullName>
    </recommendedName>
</protein>
<proteinExistence type="predicted"/>
<dbReference type="Proteomes" id="UP000321567">
    <property type="component" value="Unassembled WGS sequence"/>
</dbReference>
<dbReference type="RefSeq" id="WP_147164358.1">
    <property type="nucleotide sequence ID" value="NZ_BJZO01000072.1"/>
</dbReference>
<evidence type="ECO:0000259" key="3">
    <source>
        <dbReference type="PROSITE" id="PS50110"/>
    </source>
</evidence>
<reference evidence="4 5" key="1">
    <citation type="submission" date="2019-07" db="EMBL/GenBank/DDBJ databases">
        <title>Whole genome shotgun sequence of Rhodospirillum oryzae NBRC 107573.</title>
        <authorList>
            <person name="Hosoyama A."/>
            <person name="Uohara A."/>
            <person name="Ohji S."/>
            <person name="Ichikawa N."/>
        </authorList>
    </citation>
    <scope>NUCLEOTIDE SEQUENCE [LARGE SCALE GENOMIC DNA]</scope>
    <source>
        <strain evidence="4 5">NBRC 107573</strain>
    </source>
</reference>
<feature type="domain" description="Response regulatory" evidence="3">
    <location>
        <begin position="10"/>
        <end position="129"/>
    </location>
</feature>
<keyword evidence="1 2" id="KW-0597">Phosphoprotein</keyword>
<evidence type="ECO:0000256" key="2">
    <source>
        <dbReference type="PROSITE-ProRule" id="PRU00169"/>
    </source>
</evidence>
<dbReference type="InterPro" id="IPR050595">
    <property type="entry name" value="Bact_response_regulator"/>
</dbReference>
<dbReference type="Gene3D" id="3.40.50.2300">
    <property type="match status" value="1"/>
</dbReference>
<dbReference type="InterPro" id="IPR001789">
    <property type="entry name" value="Sig_transdc_resp-reg_receiver"/>
</dbReference>
<evidence type="ECO:0000256" key="1">
    <source>
        <dbReference type="ARBA" id="ARBA00022553"/>
    </source>
</evidence>
<dbReference type="OrthoDB" id="9786548at2"/>
<dbReference type="PANTHER" id="PTHR44591:SF3">
    <property type="entry name" value="RESPONSE REGULATORY DOMAIN-CONTAINING PROTEIN"/>
    <property type="match status" value="1"/>
</dbReference>
<dbReference type="AlphaFoldDB" id="A0A512HA74"/>
<keyword evidence="5" id="KW-1185">Reference proteome</keyword>
<dbReference type="PANTHER" id="PTHR44591">
    <property type="entry name" value="STRESS RESPONSE REGULATOR PROTEIN 1"/>
    <property type="match status" value="1"/>
</dbReference>
<dbReference type="GO" id="GO:0000160">
    <property type="term" value="P:phosphorelay signal transduction system"/>
    <property type="evidence" value="ECO:0007669"/>
    <property type="project" value="InterPro"/>
</dbReference>
<sequence>MTTLNGSALKVLVVDDNAEMRLLMRSLLESAAVAEIREAGSVDSAWEALAGWRPDIALVDYQMPGTEGGRLIEWIRAAPDPTLARLPVIMITGHSASETLARATASGANDFIVKPFNARVLLSRIERCLRDPRTIADMVSERHRGSAPEGA</sequence>
<dbReference type="PROSITE" id="PS50110">
    <property type="entry name" value="RESPONSE_REGULATORY"/>
    <property type="match status" value="1"/>
</dbReference>
<comment type="caution">
    <text evidence="4">The sequence shown here is derived from an EMBL/GenBank/DDBJ whole genome shotgun (WGS) entry which is preliminary data.</text>
</comment>